<sequence>MILATETYSDWETEGTPSEVSSRSPGSESYDEEDYEVTCEVVVKSTFIHVDDGCGLMRLYRRLRRSQTDFITSAVCEEVDEPGKCMEDRSKQEDSPSASNTSTETLEVAVKPNDQVECKTTVMLRNVPNDYTREMLLELLDSQGFAGRYNFAYLPCDFYRDANLGYAFVNLVDRVAVDDIWAAFDGFASWSLPTTKVCQVRWSSPHQGFEAHVERYRNSPVMHRCVPDEYKPVIFQLGVRQPFPPPTKMVKAPMMGYATPHSRLPWDHLPDPGGSWGLGDCGSIVHRCRHHEHGEENFLSFLQLDGGPEGSRVYQGLIASRLAFLPSSHGHGMAEVEFVPLTHEILSQSLSQIDRAVGGGGFAFTRLDCSNKELTDLGNKVENYLQLRHIILSNNKLNSIDALTKLPHLLTLKLDNNEDAANVCRSDIFASAGSKSRSVTEPELRCFLGVGKHALYLIRRNLGGLYPSDAGGEVYFALIRFLIFDRLLSGDETRKEQLKLTVKPFKGCKQVLHHSHRFFVANSYQDQDHAGHLVDQARMLDLEIVVQEFGPPEWSAFFDRSHVVVIKSAPHHKRTNFNNDICAWTGWELIVRSSEMVPSLESIRRWELIVRSSEMVSSPRWVVEEGKAIPTPRNQTPSSSRRRPDQGMIADSTMPDTSNCTIPQQMYRDFIQVGGSRKYAVIARSLGSRLCSLWDVRGPVLGSEYQLCRSSVSLPDELGQDVPAFVAPQEVALACK</sequence>
<evidence type="ECO:0000313" key="3">
    <source>
        <dbReference type="EMBL" id="OLQ14306.1"/>
    </source>
</evidence>
<dbReference type="InterPro" id="IPR001611">
    <property type="entry name" value="Leu-rich_rpt"/>
</dbReference>
<protein>
    <submittedName>
        <fullName evidence="3">Protein MEI2-like 4</fullName>
    </submittedName>
</protein>
<dbReference type="OrthoDB" id="419612at2759"/>
<evidence type="ECO:0000313" key="4">
    <source>
        <dbReference type="Proteomes" id="UP000186817"/>
    </source>
</evidence>
<keyword evidence="4" id="KW-1185">Reference proteome</keyword>
<feature type="compositionally biased region" description="Polar residues" evidence="1">
    <location>
        <begin position="95"/>
        <end position="105"/>
    </location>
</feature>
<feature type="compositionally biased region" description="Low complexity" evidence="1">
    <location>
        <begin position="17"/>
        <end position="28"/>
    </location>
</feature>
<feature type="compositionally biased region" description="Basic and acidic residues" evidence="1">
    <location>
        <begin position="82"/>
        <end position="94"/>
    </location>
</feature>
<dbReference type="SUPFAM" id="SSF52058">
    <property type="entry name" value="L domain-like"/>
    <property type="match status" value="1"/>
</dbReference>
<dbReference type="InterPro" id="IPR032675">
    <property type="entry name" value="LRR_dom_sf"/>
</dbReference>
<dbReference type="EMBL" id="LSRX01000017">
    <property type="protein sequence ID" value="OLQ14306.1"/>
    <property type="molecule type" value="Genomic_DNA"/>
</dbReference>
<dbReference type="InterPro" id="IPR012677">
    <property type="entry name" value="Nucleotide-bd_a/b_plait_sf"/>
</dbReference>
<proteinExistence type="predicted"/>
<dbReference type="Gene3D" id="3.80.10.10">
    <property type="entry name" value="Ribonuclease Inhibitor"/>
    <property type="match status" value="1"/>
</dbReference>
<accession>A0A1Q9F3R0</accession>
<dbReference type="Proteomes" id="UP000186817">
    <property type="component" value="Unassembled WGS sequence"/>
</dbReference>
<reference evidence="3 4" key="1">
    <citation type="submission" date="2016-02" db="EMBL/GenBank/DDBJ databases">
        <title>Genome analysis of coral dinoflagellate symbionts highlights evolutionary adaptations to a symbiotic lifestyle.</title>
        <authorList>
            <person name="Aranda M."/>
            <person name="Li Y."/>
            <person name="Liew Y.J."/>
            <person name="Baumgarten S."/>
            <person name="Simakov O."/>
            <person name="Wilson M."/>
            <person name="Piel J."/>
            <person name="Ashoor H."/>
            <person name="Bougouffa S."/>
            <person name="Bajic V.B."/>
            <person name="Ryu T."/>
            <person name="Ravasi T."/>
            <person name="Bayer T."/>
            <person name="Micklem G."/>
            <person name="Kim H."/>
            <person name="Bhak J."/>
            <person name="Lajeunesse T.C."/>
            <person name="Voolstra C.R."/>
        </authorList>
    </citation>
    <scope>NUCLEOTIDE SEQUENCE [LARGE SCALE GENOMIC DNA]</scope>
    <source>
        <strain evidence="3 4">CCMP2467</strain>
    </source>
</reference>
<gene>
    <name evidence="3" type="primary">ML4</name>
    <name evidence="3" type="ORF">AK812_SmicGene1583</name>
</gene>
<dbReference type="Pfam" id="PF04059">
    <property type="entry name" value="RRM_2"/>
    <property type="match status" value="1"/>
</dbReference>
<dbReference type="AlphaFoldDB" id="A0A1Q9F3R0"/>
<feature type="compositionally biased region" description="Polar residues" evidence="1">
    <location>
        <begin position="1"/>
        <end position="10"/>
    </location>
</feature>
<comment type="caution">
    <text evidence="3">The sequence shown here is derived from an EMBL/GenBank/DDBJ whole genome shotgun (WGS) entry which is preliminary data.</text>
</comment>
<feature type="region of interest" description="Disordered" evidence="1">
    <location>
        <begin position="82"/>
        <end position="105"/>
    </location>
</feature>
<dbReference type="GO" id="GO:0003676">
    <property type="term" value="F:nucleic acid binding"/>
    <property type="evidence" value="ECO:0007669"/>
    <property type="project" value="InterPro"/>
</dbReference>
<feature type="domain" description="Mei2-like C-terminal RNA recognition motif" evidence="2">
    <location>
        <begin position="119"/>
        <end position="214"/>
    </location>
</feature>
<dbReference type="InterPro" id="IPR007201">
    <property type="entry name" value="Mei2-like_Rrm_C"/>
</dbReference>
<feature type="region of interest" description="Disordered" evidence="1">
    <location>
        <begin position="1"/>
        <end position="33"/>
    </location>
</feature>
<dbReference type="CDD" id="cd12277">
    <property type="entry name" value="RRM3_MEI2_EAR1_like"/>
    <property type="match status" value="1"/>
</dbReference>
<evidence type="ECO:0000256" key="1">
    <source>
        <dbReference type="SAM" id="MobiDB-lite"/>
    </source>
</evidence>
<dbReference type="InterPro" id="IPR035979">
    <property type="entry name" value="RBD_domain_sf"/>
</dbReference>
<name>A0A1Q9F3R0_SYMMI</name>
<feature type="region of interest" description="Disordered" evidence="1">
    <location>
        <begin position="626"/>
        <end position="654"/>
    </location>
</feature>
<evidence type="ECO:0000259" key="2">
    <source>
        <dbReference type="Pfam" id="PF04059"/>
    </source>
</evidence>
<dbReference type="PROSITE" id="PS51450">
    <property type="entry name" value="LRR"/>
    <property type="match status" value="1"/>
</dbReference>
<dbReference type="Gene3D" id="3.30.70.330">
    <property type="match status" value="1"/>
</dbReference>
<dbReference type="SUPFAM" id="SSF54928">
    <property type="entry name" value="RNA-binding domain, RBD"/>
    <property type="match status" value="1"/>
</dbReference>
<organism evidence="3 4">
    <name type="scientific">Symbiodinium microadriaticum</name>
    <name type="common">Dinoflagellate</name>
    <name type="synonym">Zooxanthella microadriatica</name>
    <dbReference type="NCBI Taxonomy" id="2951"/>
    <lineage>
        <taxon>Eukaryota</taxon>
        <taxon>Sar</taxon>
        <taxon>Alveolata</taxon>
        <taxon>Dinophyceae</taxon>
        <taxon>Suessiales</taxon>
        <taxon>Symbiodiniaceae</taxon>
        <taxon>Symbiodinium</taxon>
    </lineage>
</organism>